<reference evidence="1" key="1">
    <citation type="submission" date="2023-08" db="EMBL/GenBank/DDBJ databases">
        <authorList>
            <person name="Messyasz A."/>
            <person name="Mannisto M.K."/>
            <person name="Kerkhof L.J."/>
            <person name="Haggblom M."/>
        </authorList>
    </citation>
    <scope>NUCLEOTIDE SEQUENCE</scope>
    <source>
        <strain evidence="1">X5P6</strain>
    </source>
</reference>
<dbReference type="AlphaFoldDB" id="A0AAU7ZTL8"/>
<dbReference type="KEGG" id="tpsc:RBB77_05210"/>
<evidence type="ECO:0000313" key="1">
    <source>
        <dbReference type="EMBL" id="XCB34295.1"/>
    </source>
</evidence>
<reference evidence="1" key="2">
    <citation type="journal article" date="2024" name="Environ. Microbiol.">
        <title>Genome analysis and description of Tunturibacter gen. nov. expands the diversity of Terriglobia in tundra soils.</title>
        <authorList>
            <person name="Messyasz A."/>
            <person name="Mannisto M.K."/>
            <person name="Kerkhof L.J."/>
            <person name="Haggblom M.M."/>
        </authorList>
    </citation>
    <scope>NUCLEOTIDE SEQUENCE</scope>
    <source>
        <strain evidence="1">X5P6</strain>
    </source>
</reference>
<organism evidence="1">
    <name type="scientific">Tunturiibacter psychrotolerans</name>
    <dbReference type="NCBI Taxonomy" id="3069686"/>
    <lineage>
        <taxon>Bacteria</taxon>
        <taxon>Pseudomonadati</taxon>
        <taxon>Acidobacteriota</taxon>
        <taxon>Terriglobia</taxon>
        <taxon>Terriglobales</taxon>
        <taxon>Acidobacteriaceae</taxon>
        <taxon>Tunturiibacter</taxon>
    </lineage>
</organism>
<name>A0AAU7ZTL8_9BACT</name>
<protein>
    <submittedName>
        <fullName evidence="1">Uncharacterized protein</fullName>
    </submittedName>
</protein>
<gene>
    <name evidence="1" type="ORF">RBB77_05210</name>
</gene>
<dbReference type="RefSeq" id="WP_353065297.1">
    <property type="nucleotide sequence ID" value="NZ_CP132942.1"/>
</dbReference>
<accession>A0AAU7ZTL8</accession>
<dbReference type="EMBL" id="CP132942">
    <property type="protein sequence ID" value="XCB34295.1"/>
    <property type="molecule type" value="Genomic_DNA"/>
</dbReference>
<proteinExistence type="predicted"/>
<sequence length="62" mass="6508">MENDGVAPALKLMDTVTQARVTKTFSIDIPGAIEASQAWVGLTAGPGRLSAVQSILGWNCSY</sequence>